<proteinExistence type="predicted"/>
<gene>
    <name evidence="2" type="ORF">UFOPK1874_00524</name>
</gene>
<dbReference type="InterPro" id="IPR028087">
    <property type="entry name" value="Tad_N"/>
</dbReference>
<accession>A0A6J6HGS1</accession>
<dbReference type="AlphaFoldDB" id="A0A6J6HGS1"/>
<organism evidence="2">
    <name type="scientific">freshwater metagenome</name>
    <dbReference type="NCBI Taxonomy" id="449393"/>
    <lineage>
        <taxon>unclassified sequences</taxon>
        <taxon>metagenomes</taxon>
        <taxon>ecological metagenomes</taxon>
    </lineage>
</organism>
<feature type="domain" description="Putative Flp pilus-assembly TadG-like N-terminal" evidence="1">
    <location>
        <begin position="6"/>
        <end position="52"/>
    </location>
</feature>
<name>A0A6J6HGS1_9ZZZZ</name>
<dbReference type="Pfam" id="PF13400">
    <property type="entry name" value="Tad"/>
    <property type="match status" value="1"/>
</dbReference>
<sequence>MRGHRGSLSAMSVCLVLSVMALVGLVFDGGANVNEYMRLSDIAENAARVGAQEIVGIRAGDAHIDSRKAAIACKNYLRSYGVAGSVSITRESVMVAVEGDVTFQILSIIGLSGRHLRVVRTAGIVAG</sequence>
<evidence type="ECO:0000259" key="1">
    <source>
        <dbReference type="Pfam" id="PF13400"/>
    </source>
</evidence>
<evidence type="ECO:0000313" key="2">
    <source>
        <dbReference type="EMBL" id="CAB4612537.1"/>
    </source>
</evidence>
<protein>
    <submittedName>
        <fullName evidence="2">Unannotated protein</fullName>
    </submittedName>
</protein>
<dbReference type="EMBL" id="CAEZUX010000041">
    <property type="protein sequence ID" value="CAB4612537.1"/>
    <property type="molecule type" value="Genomic_DNA"/>
</dbReference>
<reference evidence="2" key="1">
    <citation type="submission" date="2020-05" db="EMBL/GenBank/DDBJ databases">
        <authorList>
            <person name="Chiriac C."/>
            <person name="Salcher M."/>
            <person name="Ghai R."/>
            <person name="Kavagutti S V."/>
        </authorList>
    </citation>
    <scope>NUCLEOTIDE SEQUENCE</scope>
</reference>